<sequence>NTELGIRNPLFYPVKLWEREGIESIGPGLVPIGNISSQGHQPHFSC</sequence>
<organism evidence="1">
    <name type="scientific">marine metagenome</name>
    <dbReference type="NCBI Taxonomy" id="408172"/>
    <lineage>
        <taxon>unclassified sequences</taxon>
        <taxon>metagenomes</taxon>
        <taxon>ecological metagenomes</taxon>
    </lineage>
</organism>
<proteinExistence type="predicted"/>
<evidence type="ECO:0000313" key="1">
    <source>
        <dbReference type="EMBL" id="SVA15699.1"/>
    </source>
</evidence>
<name>A0A381TIN8_9ZZZZ</name>
<dbReference type="AlphaFoldDB" id="A0A381TIN8"/>
<accession>A0A381TIN8</accession>
<protein>
    <submittedName>
        <fullName evidence="1">Uncharacterized protein</fullName>
    </submittedName>
</protein>
<feature type="non-terminal residue" evidence="1">
    <location>
        <position position="1"/>
    </location>
</feature>
<gene>
    <name evidence="1" type="ORF">METZ01_LOCUS68553</name>
</gene>
<reference evidence="1" key="1">
    <citation type="submission" date="2018-05" db="EMBL/GenBank/DDBJ databases">
        <authorList>
            <person name="Lanie J.A."/>
            <person name="Ng W.-L."/>
            <person name="Kazmierczak K.M."/>
            <person name="Andrzejewski T.M."/>
            <person name="Davidsen T.M."/>
            <person name="Wayne K.J."/>
            <person name="Tettelin H."/>
            <person name="Glass J.I."/>
            <person name="Rusch D."/>
            <person name="Podicherti R."/>
            <person name="Tsui H.-C.T."/>
            <person name="Winkler M.E."/>
        </authorList>
    </citation>
    <scope>NUCLEOTIDE SEQUENCE</scope>
</reference>
<dbReference type="EMBL" id="UINC01004624">
    <property type="protein sequence ID" value="SVA15699.1"/>
    <property type="molecule type" value="Genomic_DNA"/>
</dbReference>